<protein>
    <submittedName>
        <fullName evidence="1">Sel1 repeat-containing protein</fullName>
    </submittedName>
</protein>
<dbReference type="InterPro" id="IPR011990">
    <property type="entry name" value="TPR-like_helical_dom_sf"/>
</dbReference>
<gene>
    <name evidence="1" type="ORF">SAMN05444352_102358</name>
</gene>
<reference evidence="2" key="1">
    <citation type="submission" date="2017-06" db="EMBL/GenBank/DDBJ databases">
        <authorList>
            <person name="Varghese N."/>
            <person name="Submissions S."/>
        </authorList>
    </citation>
    <scope>NUCLEOTIDE SEQUENCE [LARGE SCALE GENOMIC DNA]</scope>
    <source>
        <strain evidence="2">DSM 22348</strain>
    </source>
</reference>
<dbReference type="EMBL" id="FZOL01000002">
    <property type="protein sequence ID" value="SNS03759.1"/>
    <property type="molecule type" value="Genomic_DNA"/>
</dbReference>
<dbReference type="InterPro" id="IPR050767">
    <property type="entry name" value="Sel1_AlgK"/>
</dbReference>
<accession>A0A239B7L4</accession>
<dbReference type="InterPro" id="IPR006597">
    <property type="entry name" value="Sel1-like"/>
</dbReference>
<dbReference type="STRING" id="1215104.GCA_000730585_04800"/>
<sequence>MRMNMSAASNIYSLLGRLLPERVISAPSRVHVRRLYTGVGMPAQRAALGESFSLVSLLDEAPDLQGVYADLRRQALAGSVAALNDLGWIWLNGRYWRADPVLAGHLLRMAALQGSAVAWFNLGQQYYFGKGVNISYASAAEYYRHAFEAGLAEAAAALGDLYEEETCDSDEEPNPWCVDLGLACEWFLRGAQRGDARCRFEAGYRLLHGQQMPADSRAGVYWLELAAVAGVVQAAEELAVHFQEGGNELRYLFWRDQAIGLGSPLALTMKLEDQLRP</sequence>
<dbReference type="PANTHER" id="PTHR11102:SF160">
    <property type="entry name" value="ERAD-ASSOCIATED E3 UBIQUITIN-PROTEIN LIGASE COMPONENT HRD3"/>
    <property type="match status" value="1"/>
</dbReference>
<dbReference type="SMART" id="SM00671">
    <property type="entry name" value="SEL1"/>
    <property type="match status" value="4"/>
</dbReference>
<name>A0A239B7L4_9PSED</name>
<organism evidence="1 2">
    <name type="scientific">Pseudomonas japonica</name>
    <dbReference type="NCBI Taxonomy" id="256466"/>
    <lineage>
        <taxon>Bacteria</taxon>
        <taxon>Pseudomonadati</taxon>
        <taxon>Pseudomonadota</taxon>
        <taxon>Gammaproteobacteria</taxon>
        <taxon>Pseudomonadales</taxon>
        <taxon>Pseudomonadaceae</taxon>
        <taxon>Pseudomonas</taxon>
    </lineage>
</organism>
<dbReference type="PANTHER" id="PTHR11102">
    <property type="entry name" value="SEL-1-LIKE PROTEIN"/>
    <property type="match status" value="1"/>
</dbReference>
<dbReference type="SUPFAM" id="SSF81901">
    <property type="entry name" value="HCP-like"/>
    <property type="match status" value="2"/>
</dbReference>
<evidence type="ECO:0000313" key="2">
    <source>
        <dbReference type="Proteomes" id="UP000198407"/>
    </source>
</evidence>
<evidence type="ECO:0000313" key="1">
    <source>
        <dbReference type="EMBL" id="SNS03759.1"/>
    </source>
</evidence>
<proteinExistence type="predicted"/>
<dbReference type="AlphaFoldDB" id="A0A239B7L4"/>
<keyword evidence="2" id="KW-1185">Reference proteome</keyword>
<dbReference type="Pfam" id="PF08238">
    <property type="entry name" value="Sel1"/>
    <property type="match status" value="4"/>
</dbReference>
<dbReference type="Gene3D" id="1.25.40.10">
    <property type="entry name" value="Tetratricopeptide repeat domain"/>
    <property type="match status" value="2"/>
</dbReference>
<dbReference type="Proteomes" id="UP000198407">
    <property type="component" value="Unassembled WGS sequence"/>
</dbReference>